<dbReference type="EMBL" id="JANDBC010000001">
    <property type="protein sequence ID" value="MCP9290281.1"/>
    <property type="molecule type" value="Genomic_DNA"/>
</dbReference>
<comment type="caution">
    <text evidence="4">The sequence shown here is derived from an EMBL/GenBank/DDBJ whole genome shotgun (WGS) entry which is preliminary data.</text>
</comment>
<protein>
    <submittedName>
        <fullName evidence="4">DinB family protein</fullName>
    </submittedName>
</protein>
<dbReference type="InterPro" id="IPR008263">
    <property type="entry name" value="GH16_AS"/>
</dbReference>
<keyword evidence="2" id="KW-0326">Glycosidase</keyword>
<reference evidence="4" key="1">
    <citation type="submission" date="2022-06" db="EMBL/GenBank/DDBJ databases">
        <title>Gracilimonas sp. CAU 1638 isolated from sea sediment.</title>
        <authorList>
            <person name="Kim W."/>
        </authorList>
    </citation>
    <scope>NUCLEOTIDE SEQUENCE</scope>
    <source>
        <strain evidence="4">CAU 1638</strain>
    </source>
</reference>
<dbReference type="InterPro" id="IPR024775">
    <property type="entry name" value="DinB-like"/>
</dbReference>
<evidence type="ECO:0000313" key="4">
    <source>
        <dbReference type="EMBL" id="MCP9290281.1"/>
    </source>
</evidence>
<dbReference type="Gene3D" id="1.20.120.450">
    <property type="entry name" value="dinb family like domain"/>
    <property type="match status" value="1"/>
</dbReference>
<dbReference type="RefSeq" id="WP_255132213.1">
    <property type="nucleotide sequence ID" value="NZ_JANDBC010000001.1"/>
</dbReference>
<evidence type="ECO:0000256" key="2">
    <source>
        <dbReference type="ARBA" id="ARBA00023295"/>
    </source>
</evidence>
<evidence type="ECO:0000259" key="3">
    <source>
        <dbReference type="Pfam" id="PF12867"/>
    </source>
</evidence>
<sequence>MEQHSERVTREHLIHQLEGGQAFIKIEDLLEEVDFEDLGKRPAGLPYSFYEQFFHLRVAQYDILDFSRNSHYERMTWPDDYWPMEQAPASEEEWEELKKQFFDERNEMMNFILNPKNDLQTEIPHGDGQTLLREALLVLEHNAYHTGQLAIIFRLLNKE</sequence>
<keyword evidence="5" id="KW-1185">Reference proteome</keyword>
<name>A0A9X2L0V2_9BACT</name>
<dbReference type="PROSITE" id="PS01034">
    <property type="entry name" value="GH16_1"/>
    <property type="match status" value="1"/>
</dbReference>
<dbReference type="GO" id="GO:0004553">
    <property type="term" value="F:hydrolase activity, hydrolyzing O-glycosyl compounds"/>
    <property type="evidence" value="ECO:0007669"/>
    <property type="project" value="InterPro"/>
</dbReference>
<gene>
    <name evidence="4" type="ORF">NM125_01655</name>
</gene>
<evidence type="ECO:0000313" key="5">
    <source>
        <dbReference type="Proteomes" id="UP001139125"/>
    </source>
</evidence>
<evidence type="ECO:0000256" key="1">
    <source>
        <dbReference type="ARBA" id="ARBA00022801"/>
    </source>
</evidence>
<proteinExistence type="predicted"/>
<dbReference type="GO" id="GO:0005975">
    <property type="term" value="P:carbohydrate metabolic process"/>
    <property type="evidence" value="ECO:0007669"/>
    <property type="project" value="InterPro"/>
</dbReference>
<organism evidence="4 5">
    <name type="scientific">Gracilimonas sediminicola</name>
    <dbReference type="NCBI Taxonomy" id="2952158"/>
    <lineage>
        <taxon>Bacteria</taxon>
        <taxon>Pseudomonadati</taxon>
        <taxon>Balneolota</taxon>
        <taxon>Balneolia</taxon>
        <taxon>Balneolales</taxon>
        <taxon>Balneolaceae</taxon>
        <taxon>Gracilimonas</taxon>
    </lineage>
</organism>
<dbReference type="SUPFAM" id="SSF109854">
    <property type="entry name" value="DinB/YfiT-like putative metalloenzymes"/>
    <property type="match status" value="1"/>
</dbReference>
<feature type="domain" description="DinB-like" evidence="3">
    <location>
        <begin position="27"/>
        <end position="149"/>
    </location>
</feature>
<dbReference type="Pfam" id="PF12867">
    <property type="entry name" value="DinB_2"/>
    <property type="match status" value="1"/>
</dbReference>
<accession>A0A9X2L0V2</accession>
<dbReference type="Proteomes" id="UP001139125">
    <property type="component" value="Unassembled WGS sequence"/>
</dbReference>
<keyword evidence="1" id="KW-0378">Hydrolase</keyword>
<dbReference type="InterPro" id="IPR034660">
    <property type="entry name" value="DinB/YfiT-like"/>
</dbReference>
<dbReference type="AlphaFoldDB" id="A0A9X2L0V2"/>